<accession>W2HLY2</accession>
<proteinExistence type="predicted"/>
<keyword evidence="1" id="KW-0812">Transmembrane</keyword>
<evidence type="ECO:0000313" key="2">
    <source>
        <dbReference type="EMBL" id="ETK96164.1"/>
    </source>
</evidence>
<keyword evidence="1" id="KW-0472">Membrane</keyword>
<dbReference type="Proteomes" id="UP000053236">
    <property type="component" value="Unassembled WGS sequence"/>
</dbReference>
<name>W2HLY2_PHYNI</name>
<sequence>MAFDEAMLPSRLTFNLMRVYLKDKLQKWGTMIFMFVLFIDGILYSLCYLAPFELYCAKKKRSGIESSTDYKLDPAAVVRNLR</sequence>
<gene>
    <name evidence="2" type="ORF">L915_01006</name>
</gene>
<protein>
    <recommendedName>
        <fullName evidence="3">PiggyBac transposable element-derived protein domain-containing protein</fullName>
    </recommendedName>
</protein>
<organism evidence="2">
    <name type="scientific">Phytophthora nicotianae</name>
    <name type="common">Potato buckeye rot agent</name>
    <name type="synonym">Phytophthora parasitica</name>
    <dbReference type="NCBI Taxonomy" id="4792"/>
    <lineage>
        <taxon>Eukaryota</taxon>
        <taxon>Sar</taxon>
        <taxon>Stramenopiles</taxon>
        <taxon>Oomycota</taxon>
        <taxon>Peronosporomycetes</taxon>
        <taxon>Peronosporales</taxon>
        <taxon>Peronosporaceae</taxon>
        <taxon>Phytophthora</taxon>
    </lineage>
</organism>
<dbReference type="VEuPathDB" id="FungiDB:PPTG_24825"/>
<reference evidence="2" key="1">
    <citation type="submission" date="2013-11" db="EMBL/GenBank/DDBJ databases">
        <title>The Genome Sequence of Phytophthora parasitica CJ02B3.</title>
        <authorList>
            <consortium name="The Broad Institute Genomics Platform"/>
            <person name="Russ C."/>
            <person name="Tyler B."/>
            <person name="Panabieres F."/>
            <person name="Shan W."/>
            <person name="Tripathy S."/>
            <person name="Grunwald N."/>
            <person name="Machado M."/>
            <person name="Johnson C.S."/>
            <person name="Arredondo F."/>
            <person name="Hong C."/>
            <person name="Coffey M."/>
            <person name="Young S.K."/>
            <person name="Zeng Q."/>
            <person name="Gargeya S."/>
            <person name="Fitzgerald M."/>
            <person name="Abouelleil A."/>
            <person name="Alvarado L."/>
            <person name="Chapman S.B."/>
            <person name="Gainer-Dewar J."/>
            <person name="Goldberg J."/>
            <person name="Griggs A."/>
            <person name="Gujja S."/>
            <person name="Hansen M."/>
            <person name="Howarth C."/>
            <person name="Imamovic A."/>
            <person name="Ireland A."/>
            <person name="Larimer J."/>
            <person name="McCowan C."/>
            <person name="Murphy C."/>
            <person name="Pearson M."/>
            <person name="Poon T.W."/>
            <person name="Priest M."/>
            <person name="Roberts A."/>
            <person name="Saif S."/>
            <person name="Shea T."/>
            <person name="Sykes S."/>
            <person name="Wortman J."/>
            <person name="Nusbaum C."/>
            <person name="Birren B."/>
        </authorList>
    </citation>
    <scope>NUCLEOTIDE SEQUENCE [LARGE SCALE GENOMIC DNA]</scope>
    <source>
        <strain evidence="2">CJ02B3</strain>
    </source>
</reference>
<keyword evidence="1" id="KW-1133">Transmembrane helix</keyword>
<evidence type="ECO:0000256" key="1">
    <source>
        <dbReference type="SAM" id="Phobius"/>
    </source>
</evidence>
<evidence type="ECO:0008006" key="3">
    <source>
        <dbReference type="Google" id="ProtNLM"/>
    </source>
</evidence>
<dbReference type="AlphaFoldDB" id="W2HLY2"/>
<dbReference type="EMBL" id="KI684096">
    <property type="protein sequence ID" value="ETK96164.1"/>
    <property type="molecule type" value="Genomic_DNA"/>
</dbReference>
<feature type="transmembrane region" description="Helical" evidence="1">
    <location>
        <begin position="28"/>
        <end position="51"/>
    </location>
</feature>